<reference evidence="1 2" key="1">
    <citation type="submission" date="2018-06" db="EMBL/GenBank/DDBJ databases">
        <authorList>
            <consortium name="Pathogen Informatics"/>
            <person name="Doyle S."/>
        </authorList>
    </citation>
    <scope>NUCLEOTIDE SEQUENCE [LARGE SCALE GENOMIC DNA]</scope>
    <source>
        <strain evidence="1 2">NCTC10698</strain>
    </source>
</reference>
<dbReference type="AlphaFoldDB" id="A0A8B4S9Z9"/>
<dbReference type="Proteomes" id="UP000255070">
    <property type="component" value="Unassembled WGS sequence"/>
</dbReference>
<evidence type="ECO:0000313" key="1">
    <source>
        <dbReference type="EMBL" id="SUY79243.1"/>
    </source>
</evidence>
<protein>
    <submittedName>
        <fullName evidence="1">Uncharacterized protein</fullName>
    </submittedName>
</protein>
<sequence length="206" mass="24150">MENKKFLFEEKFDVDVKNLSNYEVCIDQAVRDNIEIFEKELANIGIKCSIIYPVIQRFLDEYIDVDDIYIYFYDQIHKPYLIDGLISKILIILIEVHALKSTPWVIKDVNELSKRVFMTQIEIYKSTSSISSYSMAKKGADARHKENRDCRADVFKWADKNMKSYKSMDAAALAIAEKLVPQKFRAVRQWLTDWKKLQKLRSTGTT</sequence>
<gene>
    <name evidence="1" type="ORF">NCTC10698_04177</name>
</gene>
<name>A0A8B4S9Z9_COMTE</name>
<dbReference type="RefSeq" id="WP_138983845.1">
    <property type="nucleotide sequence ID" value="NZ_BBJZ01000036.1"/>
</dbReference>
<comment type="caution">
    <text evidence="1">The sequence shown here is derived from an EMBL/GenBank/DDBJ whole genome shotgun (WGS) entry which is preliminary data.</text>
</comment>
<organism evidence="1 2">
    <name type="scientific">Comamonas testosteroni</name>
    <name type="common">Pseudomonas testosteroni</name>
    <dbReference type="NCBI Taxonomy" id="285"/>
    <lineage>
        <taxon>Bacteria</taxon>
        <taxon>Pseudomonadati</taxon>
        <taxon>Pseudomonadota</taxon>
        <taxon>Betaproteobacteria</taxon>
        <taxon>Burkholderiales</taxon>
        <taxon>Comamonadaceae</taxon>
        <taxon>Comamonas</taxon>
    </lineage>
</organism>
<accession>A0A8B4S9Z9</accession>
<dbReference type="EMBL" id="UFXL01000001">
    <property type="protein sequence ID" value="SUY79243.1"/>
    <property type="molecule type" value="Genomic_DNA"/>
</dbReference>
<dbReference type="GeneID" id="63997723"/>
<evidence type="ECO:0000313" key="2">
    <source>
        <dbReference type="Proteomes" id="UP000255070"/>
    </source>
</evidence>
<proteinExistence type="predicted"/>
<keyword evidence="2" id="KW-1185">Reference proteome</keyword>